<accession>A0A371FWT7</accession>
<dbReference type="AlphaFoldDB" id="A0A371FWT7"/>
<dbReference type="InterPro" id="IPR043502">
    <property type="entry name" value="DNA/RNA_pol_sf"/>
</dbReference>
<evidence type="ECO:0008006" key="3">
    <source>
        <dbReference type="Google" id="ProtNLM"/>
    </source>
</evidence>
<evidence type="ECO:0000313" key="1">
    <source>
        <dbReference type="EMBL" id="RDX82660.1"/>
    </source>
</evidence>
<proteinExistence type="predicted"/>
<dbReference type="PANTHER" id="PTHR24559:SF444">
    <property type="entry name" value="REVERSE TRANSCRIPTASE DOMAIN-CONTAINING PROTEIN"/>
    <property type="match status" value="1"/>
</dbReference>
<dbReference type="EMBL" id="QJKJ01007582">
    <property type="protein sequence ID" value="RDX82660.1"/>
    <property type="molecule type" value="Genomic_DNA"/>
</dbReference>
<gene>
    <name evidence="1" type="ORF">CR513_36526</name>
</gene>
<dbReference type="OrthoDB" id="1727395at2759"/>
<sequence>MGLRRMNESQGALYGFAGECVPIKRTVELETIFREGETVRIIPVLYTVIDAEASYNIIIGRPTLNRLGAIISTYHLCMKFPVSRKVGSIWADSRLARRCYKDSLKIGGSIPSPTVNALDFDLDPRCVYESERPHPAKDVKSVQIGPSARHVTKVGTGLSCRTHVFAWTPKDMPSIDPGFKCHHLSIMKGAKPVIQKRRKQGEERRKAVREETNRLLTAGFIREVQYPAWLANVVMVKKPNGRWRMCTDYTDMNKACPKDPYPLPSIDRLVDGVSGYALLSFMDIYSGYNQI</sequence>
<feature type="non-terminal residue" evidence="1">
    <location>
        <position position="1"/>
    </location>
</feature>
<dbReference type="InterPro" id="IPR053134">
    <property type="entry name" value="RNA-dir_DNA_polymerase"/>
</dbReference>
<name>A0A371FWT7_MUCPR</name>
<dbReference type="SUPFAM" id="SSF56672">
    <property type="entry name" value="DNA/RNA polymerases"/>
    <property type="match status" value="1"/>
</dbReference>
<dbReference type="PANTHER" id="PTHR24559">
    <property type="entry name" value="TRANSPOSON TY3-I GAG-POL POLYPROTEIN"/>
    <property type="match status" value="1"/>
</dbReference>
<comment type="caution">
    <text evidence="1">The sequence shown here is derived from an EMBL/GenBank/DDBJ whole genome shotgun (WGS) entry which is preliminary data.</text>
</comment>
<dbReference type="Gene3D" id="3.10.10.10">
    <property type="entry name" value="HIV Type 1 Reverse Transcriptase, subunit A, domain 1"/>
    <property type="match status" value="1"/>
</dbReference>
<dbReference type="Proteomes" id="UP000257109">
    <property type="component" value="Unassembled WGS sequence"/>
</dbReference>
<protein>
    <recommendedName>
        <fullName evidence="3">Reverse transcriptase domain-containing protein</fullName>
    </recommendedName>
</protein>
<dbReference type="CDD" id="cd01647">
    <property type="entry name" value="RT_LTR"/>
    <property type="match status" value="1"/>
</dbReference>
<organism evidence="1 2">
    <name type="scientific">Mucuna pruriens</name>
    <name type="common">Velvet bean</name>
    <name type="synonym">Dolichos pruriens</name>
    <dbReference type="NCBI Taxonomy" id="157652"/>
    <lineage>
        <taxon>Eukaryota</taxon>
        <taxon>Viridiplantae</taxon>
        <taxon>Streptophyta</taxon>
        <taxon>Embryophyta</taxon>
        <taxon>Tracheophyta</taxon>
        <taxon>Spermatophyta</taxon>
        <taxon>Magnoliopsida</taxon>
        <taxon>eudicotyledons</taxon>
        <taxon>Gunneridae</taxon>
        <taxon>Pentapetalae</taxon>
        <taxon>rosids</taxon>
        <taxon>fabids</taxon>
        <taxon>Fabales</taxon>
        <taxon>Fabaceae</taxon>
        <taxon>Papilionoideae</taxon>
        <taxon>50 kb inversion clade</taxon>
        <taxon>NPAAA clade</taxon>
        <taxon>indigoferoid/millettioid clade</taxon>
        <taxon>Phaseoleae</taxon>
        <taxon>Mucuna</taxon>
    </lineage>
</organism>
<keyword evidence="2" id="KW-1185">Reference proteome</keyword>
<reference evidence="1" key="1">
    <citation type="submission" date="2018-05" db="EMBL/GenBank/DDBJ databases">
        <title>Draft genome of Mucuna pruriens seed.</title>
        <authorList>
            <person name="Nnadi N.E."/>
            <person name="Vos R."/>
            <person name="Hasami M.H."/>
            <person name="Devisetty U.K."/>
            <person name="Aguiy J.C."/>
        </authorList>
    </citation>
    <scope>NUCLEOTIDE SEQUENCE [LARGE SCALE GENOMIC DNA]</scope>
    <source>
        <strain evidence="1">JCA_2017</strain>
    </source>
</reference>
<evidence type="ECO:0000313" key="2">
    <source>
        <dbReference type="Proteomes" id="UP000257109"/>
    </source>
</evidence>